<feature type="compositionally biased region" description="Basic residues" evidence="4">
    <location>
        <begin position="363"/>
        <end position="386"/>
    </location>
</feature>
<dbReference type="EC" id="3.1.1.-" evidence="3"/>
<dbReference type="STRING" id="670580.A0A1X6N4L5"/>
<feature type="domain" description="Carboxylesterase type B" evidence="5">
    <location>
        <begin position="22"/>
        <end position="510"/>
    </location>
</feature>
<keyword evidence="7" id="KW-1185">Reference proteome</keyword>
<dbReference type="EMBL" id="KZ110595">
    <property type="protein sequence ID" value="OSX63548.1"/>
    <property type="molecule type" value="Genomic_DNA"/>
</dbReference>
<dbReference type="InterPro" id="IPR002018">
    <property type="entry name" value="CarbesteraseB"/>
</dbReference>
<evidence type="ECO:0000259" key="5">
    <source>
        <dbReference type="Pfam" id="PF00135"/>
    </source>
</evidence>
<feature type="region of interest" description="Disordered" evidence="4">
    <location>
        <begin position="320"/>
        <end position="392"/>
    </location>
</feature>
<dbReference type="OrthoDB" id="3200163at2759"/>
<comment type="similarity">
    <text evidence="1 3">Belongs to the type-B carboxylesterase/lipase family.</text>
</comment>
<evidence type="ECO:0000256" key="4">
    <source>
        <dbReference type="SAM" id="MobiDB-lite"/>
    </source>
</evidence>
<dbReference type="Proteomes" id="UP000194127">
    <property type="component" value="Unassembled WGS sequence"/>
</dbReference>
<dbReference type="RefSeq" id="XP_024340342.1">
    <property type="nucleotide sequence ID" value="XM_024488763.1"/>
</dbReference>
<protein>
    <recommendedName>
        <fullName evidence="3">Carboxylic ester hydrolase</fullName>
        <ecNumber evidence="3">3.1.1.-</ecNumber>
    </recommendedName>
</protein>
<feature type="compositionally biased region" description="Low complexity" evidence="4">
    <location>
        <begin position="511"/>
        <end position="525"/>
    </location>
</feature>
<keyword evidence="2 3" id="KW-0378">Hydrolase</keyword>
<dbReference type="SUPFAM" id="SSF53474">
    <property type="entry name" value="alpha/beta-Hydrolases"/>
    <property type="match status" value="1"/>
</dbReference>
<dbReference type="AlphaFoldDB" id="A0A1X6N4L5"/>
<evidence type="ECO:0000313" key="6">
    <source>
        <dbReference type="EMBL" id="OSX63548.1"/>
    </source>
</evidence>
<feature type="compositionally biased region" description="Basic residues" evidence="4">
    <location>
        <begin position="326"/>
        <end position="336"/>
    </location>
</feature>
<dbReference type="InterPro" id="IPR029058">
    <property type="entry name" value="AB_hydrolase_fold"/>
</dbReference>
<accession>A0A1X6N4L5</accession>
<dbReference type="Gene3D" id="3.40.50.1820">
    <property type="entry name" value="alpha/beta hydrolase"/>
    <property type="match status" value="1"/>
</dbReference>
<evidence type="ECO:0000256" key="3">
    <source>
        <dbReference type="RuleBase" id="RU361235"/>
    </source>
</evidence>
<reference evidence="6 7" key="1">
    <citation type="submission" date="2017-04" db="EMBL/GenBank/DDBJ databases">
        <title>Genome Sequence of the Model Brown-Rot Fungus Postia placenta SB12.</title>
        <authorList>
            <consortium name="DOE Joint Genome Institute"/>
            <person name="Gaskell J."/>
            <person name="Kersten P."/>
            <person name="Larrondo L.F."/>
            <person name="Canessa P."/>
            <person name="Martinez D."/>
            <person name="Hibbett D."/>
            <person name="Schmoll M."/>
            <person name="Kubicek C.P."/>
            <person name="Martinez A.T."/>
            <person name="Yadav J."/>
            <person name="Master E."/>
            <person name="Magnuson J.K."/>
            <person name="James T."/>
            <person name="Yaver D."/>
            <person name="Berka R."/>
            <person name="Labutti K."/>
            <person name="Lipzen A."/>
            <person name="Aerts A."/>
            <person name="Barry K."/>
            <person name="Henrissat B."/>
            <person name="Blanchette R."/>
            <person name="Grigoriev I."/>
            <person name="Cullen D."/>
        </authorList>
    </citation>
    <scope>NUCLEOTIDE SEQUENCE [LARGE SCALE GENOMIC DNA]</scope>
    <source>
        <strain evidence="6 7">MAD-698-R-SB12</strain>
    </source>
</reference>
<dbReference type="GeneID" id="36333712"/>
<dbReference type="PANTHER" id="PTHR43142:SF5">
    <property type="entry name" value="CARBOXYLIC ESTER HYDROLASE"/>
    <property type="match status" value="1"/>
</dbReference>
<sequence>MIAKFSTTAEPVVSHRELQTTFNGIVHPLSTSEAPVHQYRGLKYASIHARFRQSQLFTSYPPVVDARHYGPICPQHNHSGMEAELFGVSEDVIPQQTFKQNEFECLNLNITCPGDATPDSRLPVMLWIHGGGHRGSGSSWIYDGGALVQKSMTAGKPVIMVTFNYRLGLLGFAASNALRDDNKAAGDEGVGNYGLRDQRRALEWVHRFISDFGGDPWNITLFGASSGAADILCHLHSAANEKQPLFQRTIIQSAIMDLEIPSVSSAGWQLSRIMCALHVHSIDELRAVEPEKLVTLGQHMRATNDGVFFRKHFTGSIVADEPPEHHAHHHAHHHRYENHLDDYSGSSSTDTAVRHSHWTQNRSHLRPSSRSRSRTRHPHEHVHASHGPRQPMMIGDCSDEALLWSLPASMWSATGVERRVRAVCQSLTKANALLRAYDIHPHIPADELHSRLLELINDTRFAWPAERITAAARHERGGHGVWRYVFDQEGPGRGVPHHAVDLVYLFDNVPQPSSSSPGSSHSQLPADYMPESFDLADSDDEGVFMGEADMDAAESSSTLSTDSGFVDDWGLPVVDEYTYARVRDAVQARWIAFAHGEAPWAEDKVYVFGPEGEVGERSMAIFEGRRRTQAWREALEPLGMHLAQKVGAELCNGPSLSSKTRI</sequence>
<gene>
    <name evidence="6" type="ORF">POSPLADRAFT_1180481</name>
</gene>
<evidence type="ECO:0000256" key="1">
    <source>
        <dbReference type="ARBA" id="ARBA00005964"/>
    </source>
</evidence>
<evidence type="ECO:0000313" key="7">
    <source>
        <dbReference type="Proteomes" id="UP000194127"/>
    </source>
</evidence>
<proteinExistence type="inferred from homology"/>
<dbReference type="InterPro" id="IPR019826">
    <property type="entry name" value="Carboxylesterase_B_AS"/>
</dbReference>
<dbReference type="PROSITE" id="PS00122">
    <property type="entry name" value="CARBOXYLESTERASE_B_1"/>
    <property type="match status" value="1"/>
</dbReference>
<dbReference type="PANTHER" id="PTHR43142">
    <property type="entry name" value="CARBOXYLIC ESTER HYDROLASE"/>
    <property type="match status" value="1"/>
</dbReference>
<dbReference type="Pfam" id="PF00135">
    <property type="entry name" value="COesterase"/>
    <property type="match status" value="1"/>
</dbReference>
<organism evidence="6 7">
    <name type="scientific">Postia placenta MAD-698-R-SB12</name>
    <dbReference type="NCBI Taxonomy" id="670580"/>
    <lineage>
        <taxon>Eukaryota</taxon>
        <taxon>Fungi</taxon>
        <taxon>Dikarya</taxon>
        <taxon>Basidiomycota</taxon>
        <taxon>Agaricomycotina</taxon>
        <taxon>Agaricomycetes</taxon>
        <taxon>Polyporales</taxon>
        <taxon>Adustoporiaceae</taxon>
        <taxon>Rhodonia</taxon>
    </lineage>
</organism>
<evidence type="ECO:0000256" key="2">
    <source>
        <dbReference type="ARBA" id="ARBA00022801"/>
    </source>
</evidence>
<feature type="region of interest" description="Disordered" evidence="4">
    <location>
        <begin position="511"/>
        <end position="532"/>
    </location>
</feature>
<dbReference type="GO" id="GO:0016787">
    <property type="term" value="F:hydrolase activity"/>
    <property type="evidence" value="ECO:0007669"/>
    <property type="project" value="UniProtKB-KW"/>
</dbReference>
<name>A0A1X6N4L5_9APHY</name>